<evidence type="ECO:0000256" key="5">
    <source>
        <dbReference type="SAM" id="Phobius"/>
    </source>
</evidence>
<evidence type="ECO:0000256" key="2">
    <source>
        <dbReference type="ARBA" id="ARBA00022989"/>
    </source>
</evidence>
<dbReference type="InterPro" id="IPR011701">
    <property type="entry name" value="MFS"/>
</dbReference>
<keyword evidence="8" id="KW-1185">Reference proteome</keyword>
<proteinExistence type="predicted"/>
<dbReference type="Proteomes" id="UP000253941">
    <property type="component" value="Unassembled WGS sequence"/>
</dbReference>
<dbReference type="PANTHER" id="PTHR23537">
    <property type="match status" value="1"/>
</dbReference>
<evidence type="ECO:0000256" key="1">
    <source>
        <dbReference type="ARBA" id="ARBA00022692"/>
    </source>
</evidence>
<dbReference type="PROSITE" id="PS50850">
    <property type="entry name" value="MFS"/>
    <property type="match status" value="1"/>
</dbReference>
<dbReference type="GO" id="GO:0005886">
    <property type="term" value="C:plasma membrane"/>
    <property type="evidence" value="ECO:0007669"/>
    <property type="project" value="TreeGrafter"/>
</dbReference>
<feature type="transmembrane region" description="Helical" evidence="5">
    <location>
        <begin position="331"/>
        <end position="350"/>
    </location>
</feature>
<comment type="caution">
    <text evidence="7">The sequence shown here is derived from an EMBL/GenBank/DDBJ whole genome shotgun (WGS) entry which is preliminary data.</text>
</comment>
<feature type="transmembrane region" description="Helical" evidence="5">
    <location>
        <begin position="207"/>
        <end position="230"/>
    </location>
</feature>
<dbReference type="InterPro" id="IPR010645">
    <property type="entry name" value="MFS_4"/>
</dbReference>
<protein>
    <submittedName>
        <fullName evidence="7">MFS transporter</fullName>
    </submittedName>
</protein>
<feature type="transmembrane region" description="Helical" evidence="5">
    <location>
        <begin position="273"/>
        <end position="291"/>
    </location>
</feature>
<feature type="domain" description="Major facilitator superfamily (MFS) profile" evidence="6">
    <location>
        <begin position="1"/>
        <end position="386"/>
    </location>
</feature>
<sequence length="410" mass="43318">MLSIAPLLVLLTSYIMVGFAFGRYMLPLLAPDMIEDGVIGYDGLAAMTSVNQIGYLAFSFLGGFLARLVNPKLLIVGSVGLTGLFLCALGAVREPLVIGVLVGTLGALTATTWVPMVRLIQHAIDERLHGRALGIIGSGTAYGTAITGALVPVINRTFDWTMSWYVFGVVALVLTVVGLVVVPDVPRQEGQKQGSGRGRFSSFSRQALRVYAMMFLSGGGLTVFLTYFVPYVRSDLGISSELSGLAWSLLGLCGMASGVLVGQLADRTSVREGLIYGHFAMMLAIMTTLLWPSAITVVATACIFGLAYFGTFGMFPAYVSKMVAERDASSTYGIGNLCLGSGAALFNFVGGTIKAQTGSFELMFIVSCAIAIAIMALAMRIQSDRRDEPAMPDAPCGAESSIEGKVEDAV</sequence>
<keyword evidence="3 5" id="KW-0472">Membrane</keyword>
<feature type="transmembrane region" description="Helical" evidence="5">
    <location>
        <begin position="98"/>
        <end position="120"/>
    </location>
</feature>
<reference evidence="7 8" key="1">
    <citation type="submission" date="2018-07" db="EMBL/GenBank/DDBJ databases">
        <title>Venubactetium sediminum gen. nov., sp. nov., isolated from a marine solar saltern.</title>
        <authorList>
            <person name="Wang S."/>
        </authorList>
    </citation>
    <scope>NUCLEOTIDE SEQUENCE [LARGE SCALE GENOMIC DNA]</scope>
    <source>
        <strain evidence="7 8">WD2A32</strain>
    </source>
</reference>
<dbReference type="PANTHER" id="PTHR23537:SF1">
    <property type="entry name" value="SUGAR TRANSPORTER"/>
    <property type="match status" value="1"/>
</dbReference>
<evidence type="ECO:0000313" key="7">
    <source>
        <dbReference type="EMBL" id="RDD61442.1"/>
    </source>
</evidence>
<dbReference type="SUPFAM" id="SSF103473">
    <property type="entry name" value="MFS general substrate transporter"/>
    <property type="match status" value="1"/>
</dbReference>
<dbReference type="InterPro" id="IPR036259">
    <property type="entry name" value="MFS_trans_sf"/>
</dbReference>
<keyword evidence="2 5" id="KW-1133">Transmembrane helix</keyword>
<name>A0A369T996_9PROT</name>
<feature type="transmembrane region" description="Helical" evidence="5">
    <location>
        <begin position="132"/>
        <end position="152"/>
    </location>
</feature>
<dbReference type="GO" id="GO:0022857">
    <property type="term" value="F:transmembrane transporter activity"/>
    <property type="evidence" value="ECO:0007669"/>
    <property type="project" value="InterPro"/>
</dbReference>
<gene>
    <name evidence="7" type="ORF">DRB17_13280</name>
</gene>
<feature type="transmembrane region" description="Helical" evidence="5">
    <location>
        <begin position="164"/>
        <end position="186"/>
    </location>
</feature>
<dbReference type="InterPro" id="IPR020846">
    <property type="entry name" value="MFS_dom"/>
</dbReference>
<evidence type="ECO:0000313" key="8">
    <source>
        <dbReference type="Proteomes" id="UP000253941"/>
    </source>
</evidence>
<feature type="transmembrane region" description="Helical" evidence="5">
    <location>
        <begin position="44"/>
        <end position="66"/>
    </location>
</feature>
<evidence type="ECO:0000256" key="4">
    <source>
        <dbReference type="SAM" id="MobiDB-lite"/>
    </source>
</evidence>
<dbReference type="EMBL" id="QPMH01000012">
    <property type="protein sequence ID" value="RDD61442.1"/>
    <property type="molecule type" value="Genomic_DNA"/>
</dbReference>
<feature type="transmembrane region" description="Helical" evidence="5">
    <location>
        <begin position="73"/>
        <end position="92"/>
    </location>
</feature>
<keyword evidence="1 5" id="KW-0812">Transmembrane</keyword>
<dbReference type="RefSeq" id="WP_114582695.1">
    <property type="nucleotide sequence ID" value="NZ_QPMH01000012.1"/>
</dbReference>
<feature type="transmembrane region" description="Helical" evidence="5">
    <location>
        <begin position="242"/>
        <end position="261"/>
    </location>
</feature>
<feature type="transmembrane region" description="Helical" evidence="5">
    <location>
        <begin position="362"/>
        <end position="381"/>
    </location>
</feature>
<dbReference type="Gene3D" id="1.20.1250.20">
    <property type="entry name" value="MFS general substrate transporter like domains"/>
    <property type="match status" value="2"/>
</dbReference>
<evidence type="ECO:0000259" key="6">
    <source>
        <dbReference type="PROSITE" id="PS50850"/>
    </source>
</evidence>
<organism evidence="7 8">
    <name type="scientific">Ferruginivarius sediminum</name>
    <dbReference type="NCBI Taxonomy" id="2661937"/>
    <lineage>
        <taxon>Bacteria</taxon>
        <taxon>Pseudomonadati</taxon>
        <taxon>Pseudomonadota</taxon>
        <taxon>Alphaproteobacteria</taxon>
        <taxon>Rhodospirillales</taxon>
        <taxon>Rhodospirillaceae</taxon>
        <taxon>Ferruginivarius</taxon>
    </lineage>
</organism>
<feature type="region of interest" description="Disordered" evidence="4">
    <location>
        <begin position="388"/>
        <end position="410"/>
    </location>
</feature>
<dbReference type="Pfam" id="PF07690">
    <property type="entry name" value="MFS_1"/>
    <property type="match status" value="1"/>
</dbReference>
<dbReference type="AlphaFoldDB" id="A0A369T996"/>
<feature type="transmembrane region" description="Helical" evidence="5">
    <location>
        <begin position="297"/>
        <end position="319"/>
    </location>
</feature>
<evidence type="ECO:0000256" key="3">
    <source>
        <dbReference type="ARBA" id="ARBA00023136"/>
    </source>
</evidence>
<accession>A0A369T996</accession>